<reference evidence="2" key="1">
    <citation type="submission" date="2018-04" db="EMBL/GenBank/DDBJ databases">
        <title>Whole genome sequencing of Hypsizygus marmoreus.</title>
        <authorList>
            <person name="Choi I.-G."/>
            <person name="Min B."/>
            <person name="Kim J.-G."/>
            <person name="Kim S."/>
            <person name="Oh Y.-L."/>
            <person name="Kong W.-S."/>
            <person name="Park H."/>
            <person name="Jeong J."/>
            <person name="Song E.-S."/>
        </authorList>
    </citation>
    <scope>NUCLEOTIDE SEQUENCE [LARGE SCALE GENOMIC DNA]</scope>
    <source>
        <strain evidence="2">51987-8</strain>
    </source>
</reference>
<evidence type="ECO:0000313" key="3">
    <source>
        <dbReference type="Proteomes" id="UP000076154"/>
    </source>
</evidence>
<name>A0A369JDD3_HYPMA</name>
<dbReference type="EMBL" id="LUEZ02000080">
    <property type="protein sequence ID" value="RDB19220.1"/>
    <property type="molecule type" value="Genomic_DNA"/>
</dbReference>
<dbReference type="Pfam" id="PF17667">
    <property type="entry name" value="Pkinase_fungal"/>
    <property type="match status" value="1"/>
</dbReference>
<accession>A0A369JDD3</accession>
<gene>
    <name evidence="2" type="ORF">Hypma_013559</name>
</gene>
<dbReference type="PANTHER" id="PTHR38248">
    <property type="entry name" value="FUNK1 6"/>
    <property type="match status" value="1"/>
</dbReference>
<comment type="caution">
    <text evidence="2">The sequence shown here is derived from an EMBL/GenBank/DDBJ whole genome shotgun (WGS) entry which is preliminary data.</text>
</comment>
<proteinExistence type="predicted"/>
<feature type="domain" description="Fungal-type protein kinase" evidence="1">
    <location>
        <begin position="148"/>
        <end position="260"/>
    </location>
</feature>
<protein>
    <recommendedName>
        <fullName evidence="1">Fungal-type protein kinase domain-containing protein</fullName>
    </recommendedName>
</protein>
<dbReference type="STRING" id="39966.A0A369JDD3"/>
<dbReference type="InterPro" id="IPR011009">
    <property type="entry name" value="Kinase-like_dom_sf"/>
</dbReference>
<dbReference type="Proteomes" id="UP000076154">
    <property type="component" value="Unassembled WGS sequence"/>
</dbReference>
<dbReference type="InParanoid" id="A0A369JDD3"/>
<dbReference type="OrthoDB" id="5569250at2759"/>
<evidence type="ECO:0000259" key="1">
    <source>
        <dbReference type="Pfam" id="PF17667"/>
    </source>
</evidence>
<organism evidence="2 3">
    <name type="scientific">Hypsizygus marmoreus</name>
    <name type="common">White beech mushroom</name>
    <name type="synonym">Agaricus marmoreus</name>
    <dbReference type="NCBI Taxonomy" id="39966"/>
    <lineage>
        <taxon>Eukaryota</taxon>
        <taxon>Fungi</taxon>
        <taxon>Dikarya</taxon>
        <taxon>Basidiomycota</taxon>
        <taxon>Agaricomycotina</taxon>
        <taxon>Agaricomycetes</taxon>
        <taxon>Agaricomycetidae</taxon>
        <taxon>Agaricales</taxon>
        <taxon>Tricholomatineae</taxon>
        <taxon>Lyophyllaceae</taxon>
        <taxon>Hypsizygus</taxon>
    </lineage>
</organism>
<dbReference type="PANTHER" id="PTHR38248:SF2">
    <property type="entry name" value="FUNK1 11"/>
    <property type="match status" value="1"/>
</dbReference>
<dbReference type="InterPro" id="IPR040976">
    <property type="entry name" value="Pkinase_fungal"/>
</dbReference>
<evidence type="ECO:0000313" key="2">
    <source>
        <dbReference type="EMBL" id="RDB19220.1"/>
    </source>
</evidence>
<dbReference type="AlphaFoldDB" id="A0A369JDD3"/>
<keyword evidence="3" id="KW-1185">Reference proteome</keyword>
<sequence>MSFKNIGPFESFQASPFRHHLYRENWVPGLTGSREKSLLQDLHIPTVTVEDQSMEKSKKHKCLICISLSWIWDLEHMEEFKLVFGRTLRERIPRWKDHLPEISFSTTITAEELGLPRVQLSKRMVPTDFRFEDQRMHAIAGALYEYSKLWQVDNVVEFEQVFLDCVECHYHAFNDGKVLHRDLSENDLMFKRKGGEVKGILNDWDMASSLNAINKVQNSTAKHRTGTLPFMARELLVDKTPPTHLYRHDLESFFYILVWAVVHYDLKKKKHLPVAKPLRDWDDNGSVSKGRNAKSAFINDGDVAKEVLEHALPEFQETVSKWVMPMLRLFVRAIASKRDNGHDEGYDLETCGGTLTFQTFMGALNRVPRQLV</sequence>
<dbReference type="SUPFAM" id="SSF56112">
    <property type="entry name" value="Protein kinase-like (PK-like)"/>
    <property type="match status" value="1"/>
</dbReference>
<dbReference type="Gene3D" id="1.10.510.10">
    <property type="entry name" value="Transferase(Phosphotransferase) domain 1"/>
    <property type="match status" value="1"/>
</dbReference>